<keyword evidence="2" id="KW-1185">Reference proteome</keyword>
<evidence type="ECO:0000313" key="2">
    <source>
        <dbReference type="Proteomes" id="UP000091967"/>
    </source>
</evidence>
<dbReference type="EMBL" id="LYXU01000002">
    <property type="protein sequence ID" value="OBS23320.1"/>
    <property type="molecule type" value="Genomic_DNA"/>
</dbReference>
<name>A0A1B8AS54_FUSPO</name>
<reference evidence="1 2" key="1">
    <citation type="submission" date="2016-06" db="EMBL/GenBank/DDBJ databases">
        <title>Living apart together: crosstalk between the core and supernumerary genomes in a fungal plant pathogen.</title>
        <authorList>
            <person name="Vanheule A."/>
            <person name="Audenaert K."/>
            <person name="Warris S."/>
            <person name="Van De Geest H."/>
            <person name="Schijlen E."/>
            <person name="Hofte M."/>
            <person name="De Saeger S."/>
            <person name="Haesaert G."/>
            <person name="Waalwijk C."/>
            <person name="Van Der Lee T."/>
        </authorList>
    </citation>
    <scope>NUCLEOTIDE SEQUENCE [LARGE SCALE GENOMIC DNA]</scope>
    <source>
        <strain evidence="1 2">2516</strain>
    </source>
</reference>
<dbReference type="Proteomes" id="UP000091967">
    <property type="component" value="Unassembled WGS sequence"/>
</dbReference>
<proteinExistence type="predicted"/>
<dbReference type="AlphaFoldDB" id="A0A1B8AS54"/>
<evidence type="ECO:0000313" key="1">
    <source>
        <dbReference type="EMBL" id="OBS23320.1"/>
    </source>
</evidence>
<gene>
    <name evidence="1" type="ORF">FPOA_03869</name>
</gene>
<sequence>MSVLAPEFLSLALEFVGEKAGDAIVEQICGDLVGSIFGGGNDDNPLDAEILAKLNQILSDLQQVQTTLQQIEGEITHISLDIKTAVIQQNIDAINALHDSYFDTLKGMTAASKGTDDTSKTQFASFRERLTELGNNVKNTIPTNLNTIHDFVAGQKVGGYIDQESQSRLGSSKDIIDYYCQLKLILIKVVVAETKGVHLLRLVSADDSKQVNFPDGPDAIKRALANIETQDQTLQFVIGGDLYPLITAILAAAPDPTPVCISMVQARGLWNGGTAFTSRWCAGSISRLWYVEPVDSYPIVTDGSRPNQFRLKCANGNGSAYMWEYNGGLGETLNASQTSTWAIILNQNGTCQLQSQSDLDSVIVYSPYQVFTNGPYTEAVSIGSRGSSIYGFILQLYQGAINDMWPRGFTSMKVGERLIPGAYLESKNKQWQLGFVGEKFGVWDTVNKAWSGDYVMSCDLTSHPYADFSPCSQVVLSQDSGTVGQFGSSLASDAGAEVIITNKGYIAYKGGDGSETYA</sequence>
<comment type="caution">
    <text evidence="1">The sequence shown here is derived from an EMBL/GenBank/DDBJ whole genome shotgun (WGS) entry which is preliminary data.</text>
</comment>
<protein>
    <submittedName>
        <fullName evidence="1">Uncharacterized protein</fullName>
    </submittedName>
</protein>
<organism evidence="1 2">
    <name type="scientific">Fusarium poae</name>
    <dbReference type="NCBI Taxonomy" id="36050"/>
    <lineage>
        <taxon>Eukaryota</taxon>
        <taxon>Fungi</taxon>
        <taxon>Dikarya</taxon>
        <taxon>Ascomycota</taxon>
        <taxon>Pezizomycotina</taxon>
        <taxon>Sordariomycetes</taxon>
        <taxon>Hypocreomycetidae</taxon>
        <taxon>Hypocreales</taxon>
        <taxon>Nectriaceae</taxon>
        <taxon>Fusarium</taxon>
    </lineage>
</organism>
<accession>A0A1B8AS54</accession>